<protein>
    <submittedName>
        <fullName evidence="5">3-oxoacyl-[acyl-carrier-protein] reductase</fullName>
    </submittedName>
</protein>
<proteinExistence type="inferred from homology"/>
<dbReference type="Gene3D" id="3.40.50.720">
    <property type="entry name" value="NAD(P)-binding Rossmann-like Domain"/>
    <property type="match status" value="1"/>
</dbReference>
<dbReference type="EMBL" id="CASHTH010002708">
    <property type="protein sequence ID" value="CAI8033964.1"/>
    <property type="molecule type" value="Genomic_DNA"/>
</dbReference>
<dbReference type="AlphaFoldDB" id="A0AA35SQY4"/>
<evidence type="ECO:0000256" key="2">
    <source>
        <dbReference type="ARBA" id="ARBA00023002"/>
    </source>
</evidence>
<keyword evidence="2" id="KW-0560">Oxidoreductase</keyword>
<dbReference type="PRINTS" id="PR00081">
    <property type="entry name" value="GDHRDH"/>
</dbReference>
<evidence type="ECO:0000256" key="3">
    <source>
        <dbReference type="RuleBase" id="RU000363"/>
    </source>
</evidence>
<evidence type="ECO:0000256" key="1">
    <source>
        <dbReference type="ARBA" id="ARBA00006484"/>
    </source>
</evidence>
<gene>
    <name evidence="5" type="ORF">GBAR_LOCUS19149</name>
</gene>
<dbReference type="Proteomes" id="UP001174909">
    <property type="component" value="Unassembled WGS sequence"/>
</dbReference>
<evidence type="ECO:0000256" key="4">
    <source>
        <dbReference type="SAM" id="MobiDB-lite"/>
    </source>
</evidence>
<dbReference type="InterPro" id="IPR036291">
    <property type="entry name" value="NAD(P)-bd_dom_sf"/>
</dbReference>
<accession>A0AA35SQY4</accession>
<dbReference type="Pfam" id="PF00106">
    <property type="entry name" value="adh_short"/>
    <property type="match status" value="1"/>
</dbReference>
<dbReference type="PANTHER" id="PTHR45024">
    <property type="entry name" value="DEHYDROGENASES, SHORT CHAIN"/>
    <property type="match status" value="1"/>
</dbReference>
<evidence type="ECO:0000313" key="5">
    <source>
        <dbReference type="EMBL" id="CAI8033964.1"/>
    </source>
</evidence>
<dbReference type="InterPro" id="IPR002347">
    <property type="entry name" value="SDR_fam"/>
</dbReference>
<sequence length="231" mass="24921">MDGGEAVIRSAVDNFGQVDVLVNSVGVLQDRMIYRMTPDDWDRVIRYNVKGVFSPTKFAAILFRQQRSGRVVNFTSDAGLGDIGRSNYAAASEAIIGLTRTVGRDLGRYGVTCNAISPLVETRLFPGSVEEFRVVQGPSPTPAERAGIGQSPPVSEWEGEGSPDDPANVAPLAVYLSTYAAPNVNCNVFGVRGGSIYLYSNPEIANAIHKWGTFTMDEMDVLVPKIFGKGL</sequence>
<dbReference type="SUPFAM" id="SSF51735">
    <property type="entry name" value="NAD(P)-binding Rossmann-fold domains"/>
    <property type="match status" value="1"/>
</dbReference>
<reference evidence="5" key="1">
    <citation type="submission" date="2023-03" db="EMBL/GenBank/DDBJ databases">
        <authorList>
            <person name="Steffen K."/>
            <person name="Cardenas P."/>
        </authorList>
    </citation>
    <scope>NUCLEOTIDE SEQUENCE</scope>
</reference>
<organism evidence="5 6">
    <name type="scientific">Geodia barretti</name>
    <name type="common">Barrett's horny sponge</name>
    <dbReference type="NCBI Taxonomy" id="519541"/>
    <lineage>
        <taxon>Eukaryota</taxon>
        <taxon>Metazoa</taxon>
        <taxon>Porifera</taxon>
        <taxon>Demospongiae</taxon>
        <taxon>Heteroscleromorpha</taxon>
        <taxon>Tetractinellida</taxon>
        <taxon>Astrophorina</taxon>
        <taxon>Geodiidae</taxon>
        <taxon>Geodia</taxon>
    </lineage>
</organism>
<name>A0AA35SQY4_GEOBA</name>
<keyword evidence="6" id="KW-1185">Reference proteome</keyword>
<comment type="caution">
    <text evidence="5">The sequence shown here is derived from an EMBL/GenBank/DDBJ whole genome shotgun (WGS) entry which is preliminary data.</text>
</comment>
<dbReference type="PRINTS" id="PR00080">
    <property type="entry name" value="SDRFAMILY"/>
</dbReference>
<dbReference type="GO" id="GO:0016491">
    <property type="term" value="F:oxidoreductase activity"/>
    <property type="evidence" value="ECO:0007669"/>
    <property type="project" value="UniProtKB-KW"/>
</dbReference>
<dbReference type="InterPro" id="IPR051687">
    <property type="entry name" value="Peroxisomal_Beta-Oxidation"/>
</dbReference>
<feature type="region of interest" description="Disordered" evidence="4">
    <location>
        <begin position="136"/>
        <end position="163"/>
    </location>
</feature>
<evidence type="ECO:0000313" key="6">
    <source>
        <dbReference type="Proteomes" id="UP001174909"/>
    </source>
</evidence>
<dbReference type="PANTHER" id="PTHR45024:SF2">
    <property type="entry name" value="SCP2 DOMAIN-CONTAINING PROTEIN"/>
    <property type="match status" value="1"/>
</dbReference>
<comment type="similarity">
    <text evidence="1 3">Belongs to the short-chain dehydrogenases/reductases (SDR) family.</text>
</comment>